<keyword evidence="3" id="KW-0805">Transcription regulation</keyword>
<keyword evidence="11" id="KW-1185">Reference proteome</keyword>
<evidence type="ECO:0000256" key="6">
    <source>
        <dbReference type="PROSITE-ProRule" id="PRU00169"/>
    </source>
</evidence>
<organism evidence="10 11">
    <name type="scientific">Arcobacter roscoffensis</name>
    <dbReference type="NCBI Taxonomy" id="2961520"/>
    <lineage>
        <taxon>Bacteria</taxon>
        <taxon>Pseudomonadati</taxon>
        <taxon>Campylobacterota</taxon>
        <taxon>Epsilonproteobacteria</taxon>
        <taxon>Campylobacterales</taxon>
        <taxon>Arcobacteraceae</taxon>
        <taxon>Arcobacter</taxon>
    </lineage>
</organism>
<evidence type="ECO:0000256" key="7">
    <source>
        <dbReference type="PROSITE-ProRule" id="PRU01091"/>
    </source>
</evidence>
<dbReference type="InterPro" id="IPR011006">
    <property type="entry name" value="CheY-like_superfamily"/>
</dbReference>
<keyword evidence="5" id="KW-0804">Transcription</keyword>
<keyword evidence="2" id="KW-0902">Two-component regulatory system</keyword>
<gene>
    <name evidence="10" type="ORF">NJU99_11160</name>
</gene>
<dbReference type="CDD" id="cd00156">
    <property type="entry name" value="REC"/>
    <property type="match status" value="1"/>
</dbReference>
<dbReference type="SUPFAM" id="SSF52172">
    <property type="entry name" value="CheY-like"/>
    <property type="match status" value="1"/>
</dbReference>
<evidence type="ECO:0000256" key="5">
    <source>
        <dbReference type="ARBA" id="ARBA00023163"/>
    </source>
</evidence>
<dbReference type="RefSeq" id="WP_254575982.1">
    <property type="nucleotide sequence ID" value="NZ_CP100595.1"/>
</dbReference>
<dbReference type="InterPro" id="IPR039420">
    <property type="entry name" value="WalR-like"/>
</dbReference>
<dbReference type="Pfam" id="PF00072">
    <property type="entry name" value="Response_reg"/>
    <property type="match status" value="1"/>
</dbReference>
<dbReference type="PANTHER" id="PTHR48111:SF1">
    <property type="entry name" value="TWO-COMPONENT RESPONSE REGULATOR ORR33"/>
    <property type="match status" value="1"/>
</dbReference>
<evidence type="ECO:0000313" key="10">
    <source>
        <dbReference type="EMBL" id="UTJ05801.1"/>
    </source>
</evidence>
<dbReference type="PROSITE" id="PS51755">
    <property type="entry name" value="OMPR_PHOB"/>
    <property type="match status" value="1"/>
</dbReference>
<accession>A0ABY5E4W7</accession>
<dbReference type="PANTHER" id="PTHR48111">
    <property type="entry name" value="REGULATOR OF RPOS"/>
    <property type="match status" value="1"/>
</dbReference>
<dbReference type="SMART" id="SM00448">
    <property type="entry name" value="REC"/>
    <property type="match status" value="1"/>
</dbReference>
<dbReference type="InterPro" id="IPR001867">
    <property type="entry name" value="OmpR/PhoB-type_DNA-bd"/>
</dbReference>
<dbReference type="Proteomes" id="UP001060012">
    <property type="component" value="Chromosome"/>
</dbReference>
<evidence type="ECO:0000259" key="8">
    <source>
        <dbReference type="PROSITE" id="PS50110"/>
    </source>
</evidence>
<evidence type="ECO:0000256" key="2">
    <source>
        <dbReference type="ARBA" id="ARBA00023012"/>
    </source>
</evidence>
<feature type="domain" description="OmpR/PhoB-type" evidence="9">
    <location>
        <begin position="135"/>
        <end position="229"/>
    </location>
</feature>
<dbReference type="InterPro" id="IPR036388">
    <property type="entry name" value="WH-like_DNA-bd_sf"/>
</dbReference>
<dbReference type="PROSITE" id="PS50110">
    <property type="entry name" value="RESPONSE_REGULATORY"/>
    <property type="match status" value="1"/>
</dbReference>
<evidence type="ECO:0000256" key="3">
    <source>
        <dbReference type="ARBA" id="ARBA00023015"/>
    </source>
</evidence>
<dbReference type="SUPFAM" id="SSF46894">
    <property type="entry name" value="C-terminal effector domain of the bipartite response regulators"/>
    <property type="match status" value="1"/>
</dbReference>
<dbReference type="Gene3D" id="1.10.10.10">
    <property type="entry name" value="Winged helix-like DNA-binding domain superfamily/Winged helix DNA-binding domain"/>
    <property type="match status" value="1"/>
</dbReference>
<reference evidence="10" key="1">
    <citation type="submission" date="2022-07" db="EMBL/GenBank/DDBJ databases">
        <title>Arcobacter roscoffensis sp. nov., a marine bacterium isolated from coastal seawater collected from Roscoff, France.</title>
        <authorList>
            <person name="Pascual J."/>
            <person name="Lepeaux C."/>
            <person name="Methner A."/>
            <person name="Overmann J."/>
        </authorList>
    </citation>
    <scope>NUCLEOTIDE SEQUENCE</scope>
    <source>
        <strain evidence="10">ARW1-2F2</strain>
    </source>
</reference>
<dbReference type="InterPro" id="IPR001789">
    <property type="entry name" value="Sig_transdc_resp-reg_receiver"/>
</dbReference>
<name>A0ABY5E4W7_9BACT</name>
<keyword evidence="4 7" id="KW-0238">DNA-binding</keyword>
<evidence type="ECO:0000259" key="9">
    <source>
        <dbReference type="PROSITE" id="PS51755"/>
    </source>
</evidence>
<dbReference type="Pfam" id="PF00486">
    <property type="entry name" value="Trans_reg_C"/>
    <property type="match status" value="1"/>
</dbReference>
<keyword evidence="1 6" id="KW-0597">Phosphoprotein</keyword>
<evidence type="ECO:0000256" key="1">
    <source>
        <dbReference type="ARBA" id="ARBA00022553"/>
    </source>
</evidence>
<feature type="DNA-binding region" description="OmpR/PhoB-type" evidence="7">
    <location>
        <begin position="135"/>
        <end position="229"/>
    </location>
</feature>
<feature type="domain" description="Response regulatory" evidence="8">
    <location>
        <begin position="13"/>
        <end position="127"/>
    </location>
</feature>
<sequence length="230" mass="26607">MSISLKKILKNKYVLYISNKDTSYTKIIKILDIFFKKTLWTDNQKEANNLYEKVNPRVIVTDILLEKHDGFDFIKEIRKRDEKIPIIVISSKKDTTTLIKAIKLNLTDYILKPVDINSLIYALNNSAKKLLNGESHTISISRNKHYNYIDNSLYINKKIVKLTKNETILLELLLENKSSIVRIEKIKSHIWKDKEVSESAFKSLISRLSNKIGKESITNSFGIGYGIIDN</sequence>
<evidence type="ECO:0000313" key="11">
    <source>
        <dbReference type="Proteomes" id="UP001060012"/>
    </source>
</evidence>
<dbReference type="Gene3D" id="3.40.50.2300">
    <property type="match status" value="1"/>
</dbReference>
<evidence type="ECO:0000256" key="4">
    <source>
        <dbReference type="ARBA" id="ARBA00023125"/>
    </source>
</evidence>
<dbReference type="SMART" id="SM00862">
    <property type="entry name" value="Trans_reg_C"/>
    <property type="match status" value="1"/>
</dbReference>
<feature type="modified residue" description="4-aspartylphosphate" evidence="6">
    <location>
        <position position="62"/>
    </location>
</feature>
<dbReference type="InterPro" id="IPR016032">
    <property type="entry name" value="Sig_transdc_resp-reg_C-effctor"/>
</dbReference>
<dbReference type="EMBL" id="CP100595">
    <property type="protein sequence ID" value="UTJ05801.1"/>
    <property type="molecule type" value="Genomic_DNA"/>
</dbReference>
<protein>
    <submittedName>
        <fullName evidence="10">Response regulator</fullName>
    </submittedName>
</protein>
<proteinExistence type="predicted"/>